<evidence type="ECO:0000313" key="2">
    <source>
        <dbReference type="EnsemblMetazoa" id="CJA16009.1"/>
    </source>
</evidence>
<accession>A0A8R1DZD5</accession>
<feature type="transmembrane region" description="Helical" evidence="1">
    <location>
        <begin position="58"/>
        <end position="77"/>
    </location>
</feature>
<dbReference type="EnsemblMetazoa" id="CJA16009.1">
    <property type="protein sequence ID" value="CJA16009.1"/>
    <property type="gene ID" value="WBGene00135213"/>
</dbReference>
<feature type="transmembrane region" description="Helical" evidence="1">
    <location>
        <begin position="144"/>
        <end position="164"/>
    </location>
</feature>
<name>A0A8R1DZD5_CAEJA</name>
<evidence type="ECO:0000256" key="1">
    <source>
        <dbReference type="SAM" id="Phobius"/>
    </source>
</evidence>
<protein>
    <submittedName>
        <fullName evidence="2">Uncharacterized protein</fullName>
    </submittedName>
</protein>
<sequence length="212" mass="24672">MVLFFGIEHWLMTSGRTCNTSMKKSILATILFLLLFSAGIAQFFFIDHFKLVVPSVGHAILFLFEMICFLVLINALFHERPLLFLPFVATELVRCACLFVAILYYFVKLFQVQERELEKPNIFLPALHYDNEHKTMRQMVKLNIHLIFVFFCHLVLAGIGYRCYQLYRGNGTHRNRMSHGNYHSPQPMHSVIVLEQPIEQAMYGKKQPVNGL</sequence>
<reference evidence="3" key="1">
    <citation type="submission" date="2010-08" db="EMBL/GenBank/DDBJ databases">
        <authorList>
            <consortium name="Caenorhabditis japonica Sequencing Consortium"/>
            <person name="Wilson R.K."/>
        </authorList>
    </citation>
    <scope>NUCLEOTIDE SEQUENCE [LARGE SCALE GENOMIC DNA]</scope>
    <source>
        <strain evidence="3">DF5081</strain>
    </source>
</reference>
<dbReference type="AlphaFoldDB" id="A0A8R1DZD5"/>
<keyword evidence="1" id="KW-0472">Membrane</keyword>
<reference evidence="2" key="2">
    <citation type="submission" date="2022-06" db="UniProtKB">
        <authorList>
            <consortium name="EnsemblMetazoa"/>
        </authorList>
    </citation>
    <scope>IDENTIFICATION</scope>
    <source>
        <strain evidence="2">DF5081</strain>
    </source>
</reference>
<keyword evidence="1" id="KW-0812">Transmembrane</keyword>
<dbReference type="Proteomes" id="UP000005237">
    <property type="component" value="Unassembled WGS sequence"/>
</dbReference>
<keyword evidence="3" id="KW-1185">Reference proteome</keyword>
<keyword evidence="1" id="KW-1133">Transmembrane helix</keyword>
<feature type="transmembrane region" description="Helical" evidence="1">
    <location>
        <begin position="84"/>
        <end position="107"/>
    </location>
</feature>
<proteinExistence type="predicted"/>
<organism evidence="2 3">
    <name type="scientific">Caenorhabditis japonica</name>
    <dbReference type="NCBI Taxonomy" id="281687"/>
    <lineage>
        <taxon>Eukaryota</taxon>
        <taxon>Metazoa</taxon>
        <taxon>Ecdysozoa</taxon>
        <taxon>Nematoda</taxon>
        <taxon>Chromadorea</taxon>
        <taxon>Rhabditida</taxon>
        <taxon>Rhabditina</taxon>
        <taxon>Rhabditomorpha</taxon>
        <taxon>Rhabditoidea</taxon>
        <taxon>Rhabditidae</taxon>
        <taxon>Peloderinae</taxon>
        <taxon>Caenorhabditis</taxon>
    </lineage>
</organism>
<feature type="transmembrane region" description="Helical" evidence="1">
    <location>
        <begin position="26"/>
        <end position="46"/>
    </location>
</feature>
<evidence type="ECO:0000313" key="3">
    <source>
        <dbReference type="Proteomes" id="UP000005237"/>
    </source>
</evidence>